<name>A0A9W8NAU6_9PEZI</name>
<accession>A0A9W8NAU6</accession>
<comment type="caution">
    <text evidence="1">The sequence shown here is derived from an EMBL/GenBank/DDBJ whole genome shotgun (WGS) entry which is preliminary data.</text>
</comment>
<dbReference type="EMBL" id="JANPWZ010001417">
    <property type="protein sequence ID" value="KAJ3565947.1"/>
    <property type="molecule type" value="Genomic_DNA"/>
</dbReference>
<reference evidence="1" key="1">
    <citation type="submission" date="2022-07" db="EMBL/GenBank/DDBJ databases">
        <title>Genome Sequence of Xylaria arbuscula.</title>
        <authorList>
            <person name="Buettner E."/>
        </authorList>
    </citation>
    <scope>NUCLEOTIDE SEQUENCE</scope>
    <source>
        <strain evidence="1">VT107</strain>
    </source>
</reference>
<evidence type="ECO:0000313" key="1">
    <source>
        <dbReference type="EMBL" id="KAJ3565947.1"/>
    </source>
</evidence>
<organism evidence="1 2">
    <name type="scientific">Xylaria arbuscula</name>
    <dbReference type="NCBI Taxonomy" id="114810"/>
    <lineage>
        <taxon>Eukaryota</taxon>
        <taxon>Fungi</taxon>
        <taxon>Dikarya</taxon>
        <taxon>Ascomycota</taxon>
        <taxon>Pezizomycotina</taxon>
        <taxon>Sordariomycetes</taxon>
        <taxon>Xylariomycetidae</taxon>
        <taxon>Xylariales</taxon>
        <taxon>Xylariaceae</taxon>
        <taxon>Xylaria</taxon>
    </lineage>
</organism>
<proteinExistence type="predicted"/>
<sequence length="341" mass="38293">MKDIATTRNNAVIAYNSAIELLHQADLDKAYFSKQEEAYSDENANKIEDLRLPSILLWLRRTRDSYALETMRLINHANRSIYYWGLLQKDDDFFSPGPLSNWQNLSQDLQSLDQRFENAMSTFAGSAKSHWPVSGRQGAVYKLSPGQIFTLQTPFKSAVTGETYYSIVITLSPGVTDKSGDLPIFSGRANIRLDLVRLWLIGATVSADQTGAKPITVVLTQLGKETMQNEYRESFDFQHDAVTIPFQFDTDGVESLSDCSEARVLNQQLLGDYYVGNGSPQNSSIAAIGPWSNWSIEVRSSENKNLDMSTLTEAYMEFGGYCSPFRVARLSHALGNRDFRE</sequence>
<protein>
    <submittedName>
        <fullName evidence="1">Uncharacterized protein</fullName>
    </submittedName>
</protein>
<dbReference type="AlphaFoldDB" id="A0A9W8NAU6"/>
<dbReference type="Proteomes" id="UP001148614">
    <property type="component" value="Unassembled WGS sequence"/>
</dbReference>
<keyword evidence="2" id="KW-1185">Reference proteome</keyword>
<evidence type="ECO:0000313" key="2">
    <source>
        <dbReference type="Proteomes" id="UP001148614"/>
    </source>
</evidence>
<gene>
    <name evidence="1" type="ORF">NPX13_g7310</name>
</gene>